<evidence type="ECO:0000313" key="2">
    <source>
        <dbReference type="EMBL" id="SCL88118.1"/>
    </source>
</evidence>
<dbReference type="GeneID" id="33899329"/>
<dbReference type="RefSeq" id="WP_011984214.1">
    <property type="nucleotide sequence ID" value="NZ_CP024096.1"/>
</dbReference>
<evidence type="ECO:0000256" key="1">
    <source>
        <dbReference type="SAM" id="MobiDB-lite"/>
    </source>
</evidence>
<dbReference type="EMBL" id="FMIK01000019">
    <property type="protein sequence ID" value="SCL88118.1"/>
    <property type="molecule type" value="Genomic_DNA"/>
</dbReference>
<evidence type="ECO:0000313" key="3">
    <source>
        <dbReference type="Proteomes" id="UP000242164"/>
    </source>
</evidence>
<reference evidence="2 3" key="1">
    <citation type="submission" date="2016-08" db="EMBL/GenBank/DDBJ databases">
        <authorList>
            <person name="Loux V."/>
            <person name="Rue O."/>
        </authorList>
    </citation>
    <scope>NUCLEOTIDE SEQUENCE [LARGE SCALE GENOMIC DNA]</scope>
    <source>
        <strain evidence="2 3">AFSSA_08CEB44bac</strain>
    </source>
</reference>
<proteinExistence type="predicted"/>
<comment type="caution">
    <text evidence="2">The sequence shown here is derived from an EMBL/GenBank/DDBJ whole genome shotgun (WGS) entry which is preliminary data.</text>
</comment>
<dbReference type="Pfam" id="PF13217">
    <property type="entry name" value="DUF4025"/>
    <property type="match status" value="1"/>
</dbReference>
<evidence type="ECO:0008006" key="4">
    <source>
        <dbReference type="Google" id="ProtNLM"/>
    </source>
</evidence>
<sequence length="53" mass="5941">MPKQQNQKIKGMNESYTSQTNEEVDSVIQEQISDTVAEGTIDAKLQKQSNEAQ</sequence>
<accession>A0AAX2CEI3</accession>
<protein>
    <recommendedName>
        <fullName evidence="4">DUF4025 domain-containing protein</fullName>
    </recommendedName>
</protein>
<dbReference type="Proteomes" id="UP000242164">
    <property type="component" value="Unassembled WGS sequence"/>
</dbReference>
<name>A0AAX2CEI3_9BACI</name>
<dbReference type="AlphaFoldDB" id="A0AAX2CEI3"/>
<feature type="region of interest" description="Disordered" evidence="1">
    <location>
        <begin position="1"/>
        <end position="25"/>
    </location>
</feature>
<gene>
    <name evidence="2" type="ORF">BCB44BAC_01276</name>
</gene>
<organism evidence="2 3">
    <name type="scientific">Bacillus cytotoxicus</name>
    <dbReference type="NCBI Taxonomy" id="580165"/>
    <lineage>
        <taxon>Bacteria</taxon>
        <taxon>Bacillati</taxon>
        <taxon>Bacillota</taxon>
        <taxon>Bacilli</taxon>
        <taxon>Bacillales</taxon>
        <taxon>Bacillaceae</taxon>
        <taxon>Bacillus</taxon>
        <taxon>Bacillus cereus group</taxon>
    </lineage>
</organism>
<feature type="compositionally biased region" description="Polar residues" evidence="1">
    <location>
        <begin position="1"/>
        <end position="21"/>
    </location>
</feature>
<dbReference type="InterPro" id="IPR025100">
    <property type="entry name" value="DUF4025"/>
</dbReference>